<dbReference type="EMBL" id="BMAV01024543">
    <property type="protein sequence ID" value="GFS33897.1"/>
    <property type="molecule type" value="Genomic_DNA"/>
</dbReference>
<keyword evidence="2" id="KW-1185">Reference proteome</keyword>
<organism evidence="1 2">
    <name type="scientific">Trichonephila inaurata madagascariensis</name>
    <dbReference type="NCBI Taxonomy" id="2747483"/>
    <lineage>
        <taxon>Eukaryota</taxon>
        <taxon>Metazoa</taxon>
        <taxon>Ecdysozoa</taxon>
        <taxon>Arthropoda</taxon>
        <taxon>Chelicerata</taxon>
        <taxon>Arachnida</taxon>
        <taxon>Araneae</taxon>
        <taxon>Araneomorphae</taxon>
        <taxon>Entelegynae</taxon>
        <taxon>Araneoidea</taxon>
        <taxon>Nephilidae</taxon>
        <taxon>Trichonephila</taxon>
        <taxon>Trichonephila inaurata</taxon>
    </lineage>
</organism>
<reference evidence="1" key="1">
    <citation type="submission" date="2020-08" db="EMBL/GenBank/DDBJ databases">
        <title>Multicomponent nature underlies the extraordinary mechanical properties of spider dragline silk.</title>
        <authorList>
            <person name="Kono N."/>
            <person name="Nakamura H."/>
            <person name="Mori M."/>
            <person name="Yoshida Y."/>
            <person name="Ohtoshi R."/>
            <person name="Malay A.D."/>
            <person name="Moran D.A.P."/>
            <person name="Tomita M."/>
            <person name="Numata K."/>
            <person name="Arakawa K."/>
        </authorList>
    </citation>
    <scope>NUCLEOTIDE SEQUENCE</scope>
</reference>
<dbReference type="Pfam" id="PF14223">
    <property type="entry name" value="Retrotran_gag_2"/>
    <property type="match status" value="1"/>
</dbReference>
<accession>A0A8X6M892</accession>
<comment type="caution">
    <text evidence="1">The sequence shown here is derived from an EMBL/GenBank/DDBJ whole genome shotgun (WGS) entry which is preliminary data.</text>
</comment>
<proteinExistence type="predicted"/>
<dbReference type="OrthoDB" id="6738045at2759"/>
<protein>
    <submittedName>
        <fullName evidence="1">Uncharacterized protein</fullName>
    </submittedName>
</protein>
<gene>
    <name evidence="1" type="ORF">TNIN_28921</name>
</gene>
<dbReference type="AlphaFoldDB" id="A0A8X6M892"/>
<dbReference type="Proteomes" id="UP000886998">
    <property type="component" value="Unassembled WGS sequence"/>
</dbReference>
<evidence type="ECO:0000313" key="1">
    <source>
        <dbReference type="EMBL" id="GFS33897.1"/>
    </source>
</evidence>
<sequence length="162" mass="18938">MDFSRHIKPLTGETDWPMWKRKILDYHEGAVEVIDDKLKRPESIDADAQETVRKHHKELCDLYRKANSYAKLMIASTVTDAVYQKITYREAAFEAWEALKQQYEATSKDQLFKICTEFFAFRWAPGEVVLTHIAKLRSLWNELNNGLEAKEESKLPDLMLSL</sequence>
<name>A0A8X6M892_9ARAC</name>
<evidence type="ECO:0000313" key="2">
    <source>
        <dbReference type="Proteomes" id="UP000886998"/>
    </source>
</evidence>